<proteinExistence type="predicted"/>
<dbReference type="AlphaFoldDB" id="A0A0D2V366"/>
<accession>A0A0D2V366</accession>
<sequence length="205" mass="23457">MTYLFSTISREQMRQVAYAIWAIWSARNKALHEGIKQPPESSLTKINFNVTFQSHTKKSCSGIMGRNSNGFVLGSRIIINHIPLRRRLHVFMCEVEIEGDALAIVKKINANVEDGSIISAFIKDLKALSEGHRRCHFIHIANEKNGLAHLLAIEGIKKRETTYLWRRKNDRPIRRTNFDRRKAVIVPDLVYMGRDDGSSKGLLVF</sequence>
<evidence type="ECO:0000313" key="3">
    <source>
        <dbReference type="Proteomes" id="UP000032304"/>
    </source>
</evidence>
<evidence type="ECO:0000259" key="1">
    <source>
        <dbReference type="Pfam" id="PF13456"/>
    </source>
</evidence>
<gene>
    <name evidence="2" type="ORF">B456_012G084500</name>
</gene>
<reference evidence="2 3" key="1">
    <citation type="journal article" date="2012" name="Nature">
        <title>Repeated polyploidization of Gossypium genomes and the evolution of spinnable cotton fibres.</title>
        <authorList>
            <person name="Paterson A.H."/>
            <person name="Wendel J.F."/>
            <person name="Gundlach H."/>
            <person name="Guo H."/>
            <person name="Jenkins J."/>
            <person name="Jin D."/>
            <person name="Llewellyn D."/>
            <person name="Showmaker K.C."/>
            <person name="Shu S."/>
            <person name="Udall J."/>
            <person name="Yoo M.J."/>
            <person name="Byers R."/>
            <person name="Chen W."/>
            <person name="Doron-Faigenboim A."/>
            <person name="Duke M.V."/>
            <person name="Gong L."/>
            <person name="Grimwood J."/>
            <person name="Grover C."/>
            <person name="Grupp K."/>
            <person name="Hu G."/>
            <person name="Lee T.H."/>
            <person name="Li J."/>
            <person name="Lin L."/>
            <person name="Liu T."/>
            <person name="Marler B.S."/>
            <person name="Page J.T."/>
            <person name="Roberts A.W."/>
            <person name="Romanel E."/>
            <person name="Sanders W.S."/>
            <person name="Szadkowski E."/>
            <person name="Tan X."/>
            <person name="Tang H."/>
            <person name="Xu C."/>
            <person name="Wang J."/>
            <person name="Wang Z."/>
            <person name="Zhang D."/>
            <person name="Zhang L."/>
            <person name="Ashrafi H."/>
            <person name="Bedon F."/>
            <person name="Bowers J.E."/>
            <person name="Brubaker C.L."/>
            <person name="Chee P.W."/>
            <person name="Das S."/>
            <person name="Gingle A.R."/>
            <person name="Haigler C.H."/>
            <person name="Harker D."/>
            <person name="Hoffmann L.V."/>
            <person name="Hovav R."/>
            <person name="Jones D.C."/>
            <person name="Lemke C."/>
            <person name="Mansoor S."/>
            <person name="ur Rahman M."/>
            <person name="Rainville L.N."/>
            <person name="Rambani A."/>
            <person name="Reddy U.K."/>
            <person name="Rong J.K."/>
            <person name="Saranga Y."/>
            <person name="Scheffler B.E."/>
            <person name="Scheffler J.A."/>
            <person name="Stelly D.M."/>
            <person name="Triplett B.A."/>
            <person name="Van Deynze A."/>
            <person name="Vaslin M.F."/>
            <person name="Waghmare V.N."/>
            <person name="Walford S.A."/>
            <person name="Wright R.J."/>
            <person name="Zaki E.A."/>
            <person name="Zhang T."/>
            <person name="Dennis E.S."/>
            <person name="Mayer K.F."/>
            <person name="Peterson D.G."/>
            <person name="Rokhsar D.S."/>
            <person name="Wang X."/>
            <person name="Schmutz J."/>
        </authorList>
    </citation>
    <scope>NUCLEOTIDE SEQUENCE [LARGE SCALE GENOMIC DNA]</scope>
</reference>
<dbReference type="PANTHER" id="PTHR47074">
    <property type="entry name" value="BNAC02G40300D PROTEIN"/>
    <property type="match status" value="1"/>
</dbReference>
<dbReference type="InterPro" id="IPR052929">
    <property type="entry name" value="RNase_H-like_EbsB-rel"/>
</dbReference>
<evidence type="ECO:0000313" key="2">
    <source>
        <dbReference type="EMBL" id="KJB76366.1"/>
    </source>
</evidence>
<dbReference type="Gramene" id="KJB76366">
    <property type="protein sequence ID" value="KJB76366"/>
    <property type="gene ID" value="B456_012G084500"/>
</dbReference>
<dbReference type="Pfam" id="PF13456">
    <property type="entry name" value="RVT_3"/>
    <property type="match status" value="1"/>
</dbReference>
<feature type="domain" description="RNase H type-1" evidence="1">
    <location>
        <begin position="94"/>
        <end position="152"/>
    </location>
</feature>
<organism evidence="2 3">
    <name type="scientific">Gossypium raimondii</name>
    <name type="common">Peruvian cotton</name>
    <name type="synonym">Gossypium klotzschianum subsp. raimondii</name>
    <dbReference type="NCBI Taxonomy" id="29730"/>
    <lineage>
        <taxon>Eukaryota</taxon>
        <taxon>Viridiplantae</taxon>
        <taxon>Streptophyta</taxon>
        <taxon>Embryophyta</taxon>
        <taxon>Tracheophyta</taxon>
        <taxon>Spermatophyta</taxon>
        <taxon>Magnoliopsida</taxon>
        <taxon>eudicotyledons</taxon>
        <taxon>Gunneridae</taxon>
        <taxon>Pentapetalae</taxon>
        <taxon>rosids</taxon>
        <taxon>malvids</taxon>
        <taxon>Malvales</taxon>
        <taxon>Malvaceae</taxon>
        <taxon>Malvoideae</taxon>
        <taxon>Gossypium</taxon>
    </lineage>
</organism>
<name>A0A0D2V366_GOSRA</name>
<dbReference type="Proteomes" id="UP000032304">
    <property type="component" value="Chromosome 12"/>
</dbReference>
<dbReference type="GO" id="GO:0003676">
    <property type="term" value="F:nucleic acid binding"/>
    <property type="evidence" value="ECO:0007669"/>
    <property type="project" value="InterPro"/>
</dbReference>
<dbReference type="InterPro" id="IPR002156">
    <property type="entry name" value="RNaseH_domain"/>
</dbReference>
<dbReference type="EMBL" id="CM001751">
    <property type="protein sequence ID" value="KJB76366.1"/>
    <property type="molecule type" value="Genomic_DNA"/>
</dbReference>
<protein>
    <recommendedName>
        <fullName evidence="1">RNase H type-1 domain-containing protein</fullName>
    </recommendedName>
</protein>
<dbReference type="PANTHER" id="PTHR47074:SF61">
    <property type="entry name" value="RNASE H TYPE-1 DOMAIN-CONTAINING PROTEIN"/>
    <property type="match status" value="1"/>
</dbReference>
<dbReference type="OMA" id="SEGHRRC"/>
<keyword evidence="3" id="KW-1185">Reference proteome</keyword>
<dbReference type="GO" id="GO:0004523">
    <property type="term" value="F:RNA-DNA hybrid ribonuclease activity"/>
    <property type="evidence" value="ECO:0007669"/>
    <property type="project" value="InterPro"/>
</dbReference>